<evidence type="ECO:0008006" key="12">
    <source>
        <dbReference type="Google" id="ProtNLM"/>
    </source>
</evidence>
<evidence type="ECO:0000313" key="10">
    <source>
        <dbReference type="EMBL" id="CDQ74623.1"/>
    </source>
</evidence>
<evidence type="ECO:0000256" key="7">
    <source>
        <dbReference type="ARBA" id="ARBA00023128"/>
    </source>
</evidence>
<proteinExistence type="inferred from homology"/>
<keyword evidence="3" id="KW-0813">Transport</keyword>
<evidence type="ECO:0000256" key="6">
    <source>
        <dbReference type="ARBA" id="ARBA00022989"/>
    </source>
</evidence>
<dbReference type="Pfam" id="PF03820">
    <property type="entry name" value="SFXNs"/>
    <property type="match status" value="1"/>
</dbReference>
<dbReference type="PaxDb" id="8022-A0A060X4U1"/>
<keyword evidence="8 9" id="KW-0472">Membrane</keyword>
<evidence type="ECO:0000256" key="1">
    <source>
        <dbReference type="ARBA" id="ARBA00004225"/>
    </source>
</evidence>
<dbReference type="EMBL" id="FR904986">
    <property type="protein sequence ID" value="CDQ74623.1"/>
    <property type="molecule type" value="Genomic_DNA"/>
</dbReference>
<name>A0A060X4U1_ONCMY</name>
<evidence type="ECO:0000256" key="2">
    <source>
        <dbReference type="ARBA" id="ARBA00005974"/>
    </source>
</evidence>
<dbReference type="PANTHER" id="PTHR11153">
    <property type="entry name" value="SIDEROFLEXIN"/>
    <property type="match status" value="1"/>
</dbReference>
<dbReference type="PANTHER" id="PTHR11153:SF17">
    <property type="entry name" value="SIDEROFLEXIN-5"/>
    <property type="match status" value="1"/>
</dbReference>
<gene>
    <name evidence="10" type="ORF">GSONMT00016132001</name>
</gene>
<dbReference type="GO" id="GO:0015137">
    <property type="term" value="F:citrate transmembrane transporter activity"/>
    <property type="evidence" value="ECO:0007669"/>
    <property type="project" value="TreeGrafter"/>
</dbReference>
<dbReference type="GO" id="GO:0015075">
    <property type="term" value="F:monoatomic ion transmembrane transporter activity"/>
    <property type="evidence" value="ECO:0007669"/>
    <property type="project" value="InterPro"/>
</dbReference>
<dbReference type="InterPro" id="IPR004686">
    <property type="entry name" value="Mtc"/>
</dbReference>
<keyword evidence="7" id="KW-0496">Mitochondrion</keyword>
<accession>A0A060X4U1</accession>
<protein>
    <recommendedName>
        <fullName evidence="12">Sideroflexin-5</fullName>
    </recommendedName>
</protein>
<evidence type="ECO:0000256" key="4">
    <source>
        <dbReference type="ARBA" id="ARBA00022692"/>
    </source>
</evidence>
<organism evidence="10 11">
    <name type="scientific">Oncorhynchus mykiss</name>
    <name type="common">Rainbow trout</name>
    <name type="synonym">Salmo gairdneri</name>
    <dbReference type="NCBI Taxonomy" id="8022"/>
    <lineage>
        <taxon>Eukaryota</taxon>
        <taxon>Metazoa</taxon>
        <taxon>Chordata</taxon>
        <taxon>Craniata</taxon>
        <taxon>Vertebrata</taxon>
        <taxon>Euteleostomi</taxon>
        <taxon>Actinopterygii</taxon>
        <taxon>Neopterygii</taxon>
        <taxon>Teleostei</taxon>
        <taxon>Protacanthopterygii</taxon>
        <taxon>Salmoniformes</taxon>
        <taxon>Salmonidae</taxon>
        <taxon>Salmoninae</taxon>
        <taxon>Oncorhynchus</taxon>
    </lineage>
</organism>
<evidence type="ECO:0000256" key="3">
    <source>
        <dbReference type="ARBA" id="ARBA00022448"/>
    </source>
</evidence>
<keyword evidence="6 9" id="KW-1133">Transmembrane helix</keyword>
<dbReference type="STRING" id="8022.A0A060X4U1"/>
<keyword evidence="4 9" id="KW-0812">Transmembrane</keyword>
<dbReference type="GO" id="GO:1990542">
    <property type="term" value="P:mitochondrial transmembrane transport"/>
    <property type="evidence" value="ECO:0007669"/>
    <property type="project" value="TreeGrafter"/>
</dbReference>
<evidence type="ECO:0000256" key="8">
    <source>
        <dbReference type="ARBA" id="ARBA00023136"/>
    </source>
</evidence>
<keyword evidence="5" id="KW-0029">Amino-acid transport</keyword>
<evidence type="ECO:0000256" key="5">
    <source>
        <dbReference type="ARBA" id="ARBA00022970"/>
    </source>
</evidence>
<dbReference type="Proteomes" id="UP000193380">
    <property type="component" value="Unassembled WGS sequence"/>
</dbReference>
<dbReference type="GO" id="GO:0006865">
    <property type="term" value="P:amino acid transport"/>
    <property type="evidence" value="ECO:0007669"/>
    <property type="project" value="UniProtKB-KW"/>
</dbReference>
<feature type="transmembrane region" description="Helical" evidence="9">
    <location>
        <begin position="64"/>
        <end position="85"/>
    </location>
</feature>
<dbReference type="GO" id="GO:0005743">
    <property type="term" value="C:mitochondrial inner membrane"/>
    <property type="evidence" value="ECO:0007669"/>
    <property type="project" value="TreeGrafter"/>
</dbReference>
<feature type="transmembrane region" description="Helical" evidence="9">
    <location>
        <begin position="97"/>
        <end position="121"/>
    </location>
</feature>
<comment type="subcellular location">
    <subcellularLocation>
        <location evidence="1">Mitochondrion membrane</location>
        <topology evidence="1">Multi-pass membrane protein</topology>
    </subcellularLocation>
</comment>
<reference evidence="10" key="2">
    <citation type="submission" date="2014-03" db="EMBL/GenBank/DDBJ databases">
        <authorList>
            <person name="Genoscope - CEA"/>
        </authorList>
    </citation>
    <scope>NUCLEOTIDE SEQUENCE</scope>
</reference>
<dbReference type="AlphaFoldDB" id="A0A060X4U1"/>
<evidence type="ECO:0000313" key="11">
    <source>
        <dbReference type="Proteomes" id="UP000193380"/>
    </source>
</evidence>
<evidence type="ECO:0000256" key="9">
    <source>
        <dbReference type="SAM" id="Phobius"/>
    </source>
</evidence>
<comment type="similarity">
    <text evidence="2">Belongs to the sideroflexin family.</text>
</comment>
<reference evidence="10" key="1">
    <citation type="journal article" date="2014" name="Nat. Commun.">
        <title>The rainbow trout genome provides novel insights into evolution after whole-genome duplication in vertebrates.</title>
        <authorList>
            <person name="Berthelot C."/>
            <person name="Brunet F."/>
            <person name="Chalopin D."/>
            <person name="Juanchich A."/>
            <person name="Bernard M."/>
            <person name="Noel B."/>
            <person name="Bento P."/>
            <person name="Da Silva C."/>
            <person name="Labadie K."/>
            <person name="Alberti A."/>
            <person name="Aury J.M."/>
            <person name="Louis A."/>
            <person name="Dehais P."/>
            <person name="Bardou P."/>
            <person name="Montfort J."/>
            <person name="Klopp C."/>
            <person name="Cabau C."/>
            <person name="Gaspin C."/>
            <person name="Thorgaard G.H."/>
            <person name="Boussaha M."/>
            <person name="Quillet E."/>
            <person name="Guyomard R."/>
            <person name="Galiana D."/>
            <person name="Bobe J."/>
            <person name="Volff J.N."/>
            <person name="Genet C."/>
            <person name="Wincker P."/>
            <person name="Jaillon O."/>
            <person name="Roest Crollius H."/>
            <person name="Guiguen Y."/>
        </authorList>
    </citation>
    <scope>NUCLEOTIDE SEQUENCE [LARGE SCALE GENOMIC DNA]</scope>
</reference>
<sequence>MSAECYAAALSQPVFSTSSASANICNVGLMRHNELSEGIDVLDGNGNVVGSSKIAAKHAIMETAFTRVVLPMPIFVLPPIIMSYLEKLPFLQMNRRLLLPIHSLVCLATFSLSLPLAISLFPQMSQIEVSQLEPEIAMATNSKVVTYNKGFIILQGTHCSVLLKIK</sequence>